<comment type="caution">
    <text evidence="2">The sequence shown here is derived from an EMBL/GenBank/DDBJ whole genome shotgun (WGS) entry which is preliminary data.</text>
</comment>
<evidence type="ECO:0000256" key="1">
    <source>
        <dbReference type="SAM" id="Phobius"/>
    </source>
</evidence>
<name>A0A9X1N944_9ACTN</name>
<keyword evidence="1" id="KW-1133">Transmembrane helix</keyword>
<evidence type="ECO:0000313" key="2">
    <source>
        <dbReference type="EMBL" id="MCD5309450.1"/>
    </source>
</evidence>
<gene>
    <name evidence="2" type="ORF">LR394_00955</name>
</gene>
<keyword evidence="1" id="KW-0472">Membrane</keyword>
<dbReference type="Proteomes" id="UP001138997">
    <property type="component" value="Unassembled WGS sequence"/>
</dbReference>
<dbReference type="EMBL" id="JAJOMB010000001">
    <property type="protein sequence ID" value="MCD5309450.1"/>
    <property type="molecule type" value="Genomic_DNA"/>
</dbReference>
<sequence>MKDSEIDRLLGEVQPTPVPAGALAEAGRELLEEIMSVHSPAEPGRSDQAVPLPTRTWSLARRRLAWVGVAAAVVAAVVVPTVVFGGGGAVVPVTPATQAPTPTPQLPHTKNPYVLLDAPGWEIDHVNESAEDNGEISFQQPETGQSLQVSWTTMDAYESRYEDRLDVSDPEPITLFGANADRFDYGKGEFEVLAPQSDIFLEVRGSSTGGRKNFAGLLEQLRQVPAEEWFAAMPDSVITPDENPSYTEEILAGVPLPEGLPASAFVSGFTNSRYHVEFGVIQRATCAWLENYEQAWETDDEPAMAAADQALAGSPNWEAVRREDGPDPIGAEQYVKAVSQRKSVDGYRSNLGCDDLG</sequence>
<protein>
    <submittedName>
        <fullName evidence="2">Uncharacterized protein</fullName>
    </submittedName>
</protein>
<proteinExistence type="predicted"/>
<organism evidence="2 3">
    <name type="scientific">Kineosporia babensis</name>
    <dbReference type="NCBI Taxonomy" id="499548"/>
    <lineage>
        <taxon>Bacteria</taxon>
        <taxon>Bacillati</taxon>
        <taxon>Actinomycetota</taxon>
        <taxon>Actinomycetes</taxon>
        <taxon>Kineosporiales</taxon>
        <taxon>Kineosporiaceae</taxon>
        <taxon>Kineosporia</taxon>
    </lineage>
</organism>
<dbReference type="RefSeq" id="WP_231438376.1">
    <property type="nucleotide sequence ID" value="NZ_JAJOMB010000001.1"/>
</dbReference>
<feature type="transmembrane region" description="Helical" evidence="1">
    <location>
        <begin position="64"/>
        <end position="91"/>
    </location>
</feature>
<evidence type="ECO:0000313" key="3">
    <source>
        <dbReference type="Proteomes" id="UP001138997"/>
    </source>
</evidence>
<keyword evidence="1" id="KW-0812">Transmembrane</keyword>
<reference evidence="2" key="1">
    <citation type="submission" date="2021-11" db="EMBL/GenBank/DDBJ databases">
        <title>Streptomyces corallinus and Kineosporia corallina sp. nov., two new coral-derived marine actinobacteria.</title>
        <authorList>
            <person name="Buangrab K."/>
            <person name="Sutthacheep M."/>
            <person name="Yeemin T."/>
            <person name="Harunari E."/>
            <person name="Igarashi Y."/>
            <person name="Sripreechasak P."/>
            <person name="Kanchanasin P."/>
            <person name="Tanasupawat S."/>
            <person name="Phongsopitanun W."/>
        </authorList>
    </citation>
    <scope>NUCLEOTIDE SEQUENCE</scope>
    <source>
        <strain evidence="2">JCM 31032</strain>
    </source>
</reference>
<keyword evidence="3" id="KW-1185">Reference proteome</keyword>
<accession>A0A9X1N944</accession>
<dbReference type="AlphaFoldDB" id="A0A9X1N944"/>